<dbReference type="NCBIfam" id="TIGR02047">
    <property type="entry name" value="CadR-PbrR"/>
    <property type="match status" value="1"/>
</dbReference>
<dbReference type="RefSeq" id="WP_005876563.1">
    <property type="nucleotide sequence ID" value="NZ_CABMNL010000001.1"/>
</dbReference>
<dbReference type="HOGENOM" id="CLU_060077_2_0_4"/>
<dbReference type="InterPro" id="IPR047057">
    <property type="entry name" value="MerR_fam"/>
</dbReference>
<dbReference type="GO" id="GO:0003677">
    <property type="term" value="F:DNA binding"/>
    <property type="evidence" value="ECO:0007669"/>
    <property type="project" value="UniProtKB-KW"/>
</dbReference>
<dbReference type="SUPFAM" id="SSF46955">
    <property type="entry name" value="Putative DNA-binding domain"/>
    <property type="match status" value="1"/>
</dbReference>
<dbReference type="Pfam" id="PF13411">
    <property type="entry name" value="MerR_1"/>
    <property type="match status" value="1"/>
</dbReference>
<evidence type="ECO:0000313" key="4">
    <source>
        <dbReference type="Proteomes" id="UP000003973"/>
    </source>
</evidence>
<proteinExistence type="predicted"/>
<gene>
    <name evidence="3" type="ORF">OFAG_00664</name>
</gene>
<dbReference type="eggNOG" id="COG0789">
    <property type="taxonomic scope" value="Bacteria"/>
</dbReference>
<evidence type="ECO:0000259" key="2">
    <source>
        <dbReference type="PROSITE" id="PS50937"/>
    </source>
</evidence>
<dbReference type="GO" id="GO:0045893">
    <property type="term" value="P:positive regulation of DNA-templated transcription"/>
    <property type="evidence" value="ECO:0007669"/>
    <property type="project" value="InterPro"/>
</dbReference>
<feature type="domain" description="HTH merR-type" evidence="2">
    <location>
        <begin position="1"/>
        <end position="69"/>
    </location>
</feature>
<dbReference type="PANTHER" id="PTHR30204:SF92">
    <property type="entry name" value="HTH-TYPE TRANSCRIPTIONAL REGULATOR ZNTR"/>
    <property type="match status" value="1"/>
</dbReference>
<accession>C3X2S5</accession>
<dbReference type="InterPro" id="IPR009061">
    <property type="entry name" value="DNA-bd_dom_put_sf"/>
</dbReference>
<dbReference type="AlphaFoldDB" id="C3X2S5"/>
<name>C3X2S5_9BURK</name>
<dbReference type="GO" id="GO:0046872">
    <property type="term" value="F:metal ion binding"/>
    <property type="evidence" value="ECO:0007669"/>
    <property type="project" value="InterPro"/>
</dbReference>
<evidence type="ECO:0000313" key="3">
    <source>
        <dbReference type="EMBL" id="EEO27511.1"/>
    </source>
</evidence>
<dbReference type="Proteomes" id="UP000003973">
    <property type="component" value="Unassembled WGS sequence"/>
</dbReference>
<dbReference type="PRINTS" id="PR00040">
    <property type="entry name" value="HTHMERR"/>
</dbReference>
<organism evidence="3 4">
    <name type="scientific">Oxalobacter paraformigenes</name>
    <dbReference type="NCBI Taxonomy" id="556268"/>
    <lineage>
        <taxon>Bacteria</taxon>
        <taxon>Pseudomonadati</taxon>
        <taxon>Pseudomonadota</taxon>
        <taxon>Betaproteobacteria</taxon>
        <taxon>Burkholderiales</taxon>
        <taxon>Oxalobacteraceae</taxon>
        <taxon>Oxalobacter</taxon>
    </lineage>
</organism>
<sequence>MKIGELAQKTGMPVETIRYYEKAGLLPKIGRTGSNYRVYTEVHVERLLFIRHCRSLDMTLDEIRVLLHFKDRPEESCDRVNALLDEHIGHVAERIRDLKKLEKQLRTLRGSCREASDVASCGILNALSCPVSGAAHEKGADCTHVPRTHGGDLPVLRPKTD</sequence>
<dbReference type="PANTHER" id="PTHR30204">
    <property type="entry name" value="REDOX-CYCLING DRUG-SENSING TRANSCRIPTIONAL ACTIVATOR SOXR"/>
    <property type="match status" value="1"/>
</dbReference>
<dbReference type="GO" id="GO:0003700">
    <property type="term" value="F:DNA-binding transcription factor activity"/>
    <property type="evidence" value="ECO:0007669"/>
    <property type="project" value="InterPro"/>
</dbReference>
<keyword evidence="1" id="KW-0238">DNA-binding</keyword>
<protein>
    <submittedName>
        <fullName evidence="3">Cd(II)/Pb(II)-responsive transcriptional regulator</fullName>
    </submittedName>
</protein>
<dbReference type="InterPro" id="IPR011791">
    <property type="entry name" value="CadR-PbrR"/>
</dbReference>
<dbReference type="CDD" id="cd04784">
    <property type="entry name" value="HTH_CadR-PbrR"/>
    <property type="match status" value="1"/>
</dbReference>
<dbReference type="EMBL" id="ACDP02000023">
    <property type="protein sequence ID" value="EEO27511.1"/>
    <property type="molecule type" value="Genomic_DNA"/>
</dbReference>
<comment type="caution">
    <text evidence="3">The sequence shown here is derived from an EMBL/GenBank/DDBJ whole genome shotgun (WGS) entry which is preliminary data.</text>
</comment>
<dbReference type="Gene3D" id="1.10.1660.10">
    <property type="match status" value="1"/>
</dbReference>
<reference evidence="3" key="1">
    <citation type="submission" date="2011-10" db="EMBL/GenBank/DDBJ databases">
        <title>The Genome Sequence of Oxalobacter formigenes HOxBLS.</title>
        <authorList>
            <consortium name="The Broad Institute Genome Sequencing Platform"/>
            <person name="Earl A."/>
            <person name="Ward D."/>
            <person name="Feldgarden M."/>
            <person name="Gevers D."/>
            <person name="Allison M.J."/>
            <person name="Humphrey S."/>
            <person name="Young S.K."/>
            <person name="Zeng Q."/>
            <person name="Gargeya S."/>
            <person name="Fitzgerald M."/>
            <person name="Haas B."/>
            <person name="Abouelleil A."/>
            <person name="Alvarado L."/>
            <person name="Arachchi H.M."/>
            <person name="Berlin A."/>
            <person name="Brown A."/>
            <person name="Chapman S.B."/>
            <person name="Chen Z."/>
            <person name="Dunbar C."/>
            <person name="Freedman E."/>
            <person name="Gearin G."/>
            <person name="Goldberg J."/>
            <person name="Griggs A."/>
            <person name="Gujja S."/>
            <person name="Heiman D."/>
            <person name="Howarth C."/>
            <person name="Larson L."/>
            <person name="Lui A."/>
            <person name="MacDonald P.J.P."/>
            <person name="Montmayeur A."/>
            <person name="Murphy C."/>
            <person name="Neiman D."/>
            <person name="Pearson M."/>
            <person name="Priest M."/>
            <person name="Roberts A."/>
            <person name="Saif S."/>
            <person name="Shea T."/>
            <person name="Shenoy N."/>
            <person name="Sisk P."/>
            <person name="Stolte C."/>
            <person name="Sykes S."/>
            <person name="Wortman J."/>
            <person name="Nusbaum C."/>
            <person name="Birren B."/>
        </authorList>
    </citation>
    <scope>NUCLEOTIDE SEQUENCE [LARGE SCALE GENOMIC DNA]</scope>
    <source>
        <strain evidence="3">HOxBLS</strain>
    </source>
</reference>
<evidence type="ECO:0000256" key="1">
    <source>
        <dbReference type="ARBA" id="ARBA00023125"/>
    </source>
</evidence>
<dbReference type="PROSITE" id="PS50937">
    <property type="entry name" value="HTH_MERR_2"/>
    <property type="match status" value="1"/>
</dbReference>
<keyword evidence="4" id="KW-1185">Reference proteome</keyword>
<dbReference type="SMART" id="SM00422">
    <property type="entry name" value="HTH_MERR"/>
    <property type="match status" value="1"/>
</dbReference>
<dbReference type="InterPro" id="IPR000551">
    <property type="entry name" value="MerR-type_HTH_dom"/>
</dbReference>